<keyword evidence="12" id="KW-1185">Reference proteome</keyword>
<evidence type="ECO:0000256" key="7">
    <source>
        <dbReference type="ARBA" id="ARBA00046337"/>
    </source>
</evidence>
<name>A0A1U7M3N0_TISCR</name>
<evidence type="ECO:0000313" key="12">
    <source>
        <dbReference type="Proteomes" id="UP000186112"/>
    </source>
</evidence>
<comment type="caution">
    <text evidence="11">The sequence shown here is derived from an EMBL/GenBank/DDBJ whole genome shotgun (WGS) entry which is preliminary data.</text>
</comment>
<dbReference type="Pfam" id="PF22381">
    <property type="entry name" value="Staph_reg_Sar_Rot"/>
    <property type="match status" value="1"/>
</dbReference>
<dbReference type="InterPro" id="IPR023187">
    <property type="entry name" value="Tscrpt_reg_MarR-type_CS"/>
</dbReference>
<organism evidence="11 12">
    <name type="scientific">Tissierella creatinophila DSM 6911</name>
    <dbReference type="NCBI Taxonomy" id="1123403"/>
    <lineage>
        <taxon>Bacteria</taxon>
        <taxon>Bacillati</taxon>
        <taxon>Bacillota</taxon>
        <taxon>Tissierellia</taxon>
        <taxon>Tissierellales</taxon>
        <taxon>Tissierellaceae</taxon>
        <taxon>Tissierella</taxon>
    </lineage>
</organism>
<evidence type="ECO:0000256" key="1">
    <source>
        <dbReference type="ARBA" id="ARBA00004496"/>
    </source>
</evidence>
<evidence type="ECO:0000256" key="5">
    <source>
        <dbReference type="ARBA" id="ARBA00023163"/>
    </source>
</evidence>
<dbReference type="InterPro" id="IPR036390">
    <property type="entry name" value="WH_DNA-bd_sf"/>
</dbReference>
<dbReference type="InterPro" id="IPR055166">
    <property type="entry name" value="Transc_reg_Sar_Rot_HTH"/>
</dbReference>
<dbReference type="InterPro" id="IPR036388">
    <property type="entry name" value="WH-like_DNA-bd_sf"/>
</dbReference>
<dbReference type="Gene3D" id="1.10.10.10">
    <property type="entry name" value="Winged helix-like DNA-binding domain superfamily/Winged helix DNA-binding domain"/>
    <property type="match status" value="1"/>
</dbReference>
<keyword evidence="2" id="KW-0805">Transcription regulation</keyword>
<proteinExistence type="inferred from homology"/>
<protein>
    <recommendedName>
        <fullName evidence="6">HTH-type transcriptional regulator MgrA</fullName>
    </recommendedName>
    <alternativeName>
        <fullName evidence="8">HTH-type transcriptional regulator SarZ</fullName>
    </alternativeName>
    <alternativeName>
        <fullName evidence="9">Staphylococcal accessory regulator Z</fullName>
    </alternativeName>
</protein>
<dbReference type="AlphaFoldDB" id="A0A1U7M3N0"/>
<comment type="subcellular location">
    <subcellularLocation>
        <location evidence="1">Cytoplasm</location>
    </subcellularLocation>
</comment>
<evidence type="ECO:0000256" key="8">
    <source>
        <dbReference type="ARBA" id="ARBA00047188"/>
    </source>
</evidence>
<evidence type="ECO:0000256" key="2">
    <source>
        <dbReference type="ARBA" id="ARBA00023015"/>
    </source>
</evidence>
<dbReference type="PRINTS" id="PR00598">
    <property type="entry name" value="HTHMARR"/>
</dbReference>
<dbReference type="RefSeq" id="WP_075727747.1">
    <property type="nucleotide sequence ID" value="NZ_LTDM01000053.1"/>
</dbReference>
<dbReference type="SMART" id="SM00347">
    <property type="entry name" value="HTH_MARR"/>
    <property type="match status" value="1"/>
</dbReference>
<dbReference type="EMBL" id="LTDM01000053">
    <property type="protein sequence ID" value="OLS01924.1"/>
    <property type="molecule type" value="Genomic_DNA"/>
</dbReference>
<reference evidence="11 12" key="1">
    <citation type="submission" date="2016-02" db="EMBL/GenBank/DDBJ databases">
        <title>Genome sequence of Tissierella creatinophila DSM 6911.</title>
        <authorList>
            <person name="Poehlein A."/>
            <person name="Daniel R."/>
        </authorList>
    </citation>
    <scope>NUCLEOTIDE SEQUENCE [LARGE SCALE GENOMIC DNA]</scope>
    <source>
        <strain evidence="11 12">DSM 6911</strain>
    </source>
</reference>
<dbReference type="PROSITE" id="PS01117">
    <property type="entry name" value="HTH_MARR_1"/>
    <property type="match status" value="1"/>
</dbReference>
<keyword evidence="5" id="KW-0804">Transcription</keyword>
<dbReference type="SUPFAM" id="SSF46785">
    <property type="entry name" value="Winged helix' DNA-binding domain"/>
    <property type="match status" value="1"/>
</dbReference>
<comment type="similarity">
    <text evidence="7">Belongs to the SarZ family.</text>
</comment>
<dbReference type="PROSITE" id="PS50995">
    <property type="entry name" value="HTH_MARR_2"/>
    <property type="match status" value="1"/>
</dbReference>
<dbReference type="PANTHER" id="PTHR42756:SF1">
    <property type="entry name" value="TRANSCRIPTIONAL REPRESSOR OF EMRAB OPERON"/>
    <property type="match status" value="1"/>
</dbReference>
<dbReference type="PANTHER" id="PTHR42756">
    <property type="entry name" value="TRANSCRIPTIONAL REGULATOR, MARR"/>
    <property type="match status" value="1"/>
</dbReference>
<gene>
    <name evidence="11" type="primary">slyA_2</name>
    <name evidence="11" type="ORF">TICRE_20660</name>
</gene>
<keyword evidence="3" id="KW-0843">Virulence</keyword>
<feature type="domain" description="HTH marR-type" evidence="10">
    <location>
        <begin position="1"/>
        <end position="139"/>
    </location>
</feature>
<dbReference type="InterPro" id="IPR000835">
    <property type="entry name" value="HTH_MarR-typ"/>
</dbReference>
<evidence type="ECO:0000256" key="9">
    <source>
        <dbReference type="ARBA" id="ARBA00047207"/>
    </source>
</evidence>
<evidence type="ECO:0000313" key="11">
    <source>
        <dbReference type="EMBL" id="OLS01924.1"/>
    </source>
</evidence>
<dbReference type="OrthoDB" id="5461037at2"/>
<evidence type="ECO:0000256" key="6">
    <source>
        <dbReference type="ARBA" id="ARBA00040307"/>
    </source>
</evidence>
<dbReference type="GO" id="GO:0003700">
    <property type="term" value="F:DNA-binding transcription factor activity"/>
    <property type="evidence" value="ECO:0007669"/>
    <property type="project" value="InterPro"/>
</dbReference>
<evidence type="ECO:0000259" key="10">
    <source>
        <dbReference type="PROSITE" id="PS50995"/>
    </source>
</evidence>
<evidence type="ECO:0000256" key="4">
    <source>
        <dbReference type="ARBA" id="ARBA00023125"/>
    </source>
</evidence>
<keyword evidence="4" id="KW-0238">DNA-binding</keyword>
<evidence type="ECO:0000256" key="3">
    <source>
        <dbReference type="ARBA" id="ARBA00023026"/>
    </source>
</evidence>
<dbReference type="GO" id="GO:0003677">
    <property type="term" value="F:DNA binding"/>
    <property type="evidence" value="ECO:0007669"/>
    <property type="project" value="UniProtKB-KW"/>
</dbReference>
<dbReference type="Proteomes" id="UP000186112">
    <property type="component" value="Unassembled WGS sequence"/>
</dbReference>
<dbReference type="GO" id="GO:0005737">
    <property type="term" value="C:cytoplasm"/>
    <property type="evidence" value="ECO:0007669"/>
    <property type="project" value="UniProtKB-SubCell"/>
</dbReference>
<sequence>MDKVLKEQYLYAMFRFTKVGMILPQKSDLNMTELIIMKGVAENSSFTDNNISTSEIQSKLHITKSAISQAINSLEKKGYIERKIDTADRRKIIVTLTQTGENSLNEIKEFVNQILEEAISRLGSENTKQLTVLLNQASDTFEDLKSEIVQNDKKYDNEQHLNK</sequence>
<accession>A0A1U7M3N0</accession>